<protein>
    <recommendedName>
        <fullName evidence="4">F-box domain-containing protein</fullName>
    </recommendedName>
</protein>
<gene>
    <name evidence="2" type="ORF">BDV96DRAFT_596455</name>
</gene>
<proteinExistence type="predicted"/>
<sequence>MASRHTCGGLRLPSKPAEDAEVPYEAPRPPFAFLSLPAELRNDVCEYLVCESTTPTRLSQRCDCDAAPHWDDTAELHSPNCSLNVRQLLDSPLVALAATCQQLRTECLATFLRDVKIRVEDVRFIWKLYPNVDSFKERTLTVTITREYGFDDRVNLHYLLSSAASQPSFTLRFDAESDMPSGYAQQLNRLVANKNPQWVKDLRNNISGIGTAHGSRWGQIWIMFKPSQVSSYLEADEVENLQDVSKEVSSEVYEGITGLDETWKPFDMEERFGYMLGIEGRIEFC</sequence>
<feature type="region of interest" description="Disordered" evidence="1">
    <location>
        <begin position="1"/>
        <end position="21"/>
    </location>
</feature>
<keyword evidence="3" id="KW-1185">Reference proteome</keyword>
<accession>A0A6A5ZKG6</accession>
<evidence type="ECO:0000313" key="3">
    <source>
        <dbReference type="Proteomes" id="UP000799770"/>
    </source>
</evidence>
<dbReference type="Proteomes" id="UP000799770">
    <property type="component" value="Unassembled WGS sequence"/>
</dbReference>
<dbReference type="AlphaFoldDB" id="A0A6A5ZKG6"/>
<name>A0A6A5ZKG6_9PLEO</name>
<dbReference type="EMBL" id="ML977315">
    <property type="protein sequence ID" value="KAF2119775.1"/>
    <property type="molecule type" value="Genomic_DNA"/>
</dbReference>
<evidence type="ECO:0000313" key="2">
    <source>
        <dbReference type="EMBL" id="KAF2119775.1"/>
    </source>
</evidence>
<evidence type="ECO:0000256" key="1">
    <source>
        <dbReference type="SAM" id="MobiDB-lite"/>
    </source>
</evidence>
<evidence type="ECO:0008006" key="4">
    <source>
        <dbReference type="Google" id="ProtNLM"/>
    </source>
</evidence>
<organism evidence="2 3">
    <name type="scientific">Lophiotrema nucula</name>
    <dbReference type="NCBI Taxonomy" id="690887"/>
    <lineage>
        <taxon>Eukaryota</taxon>
        <taxon>Fungi</taxon>
        <taxon>Dikarya</taxon>
        <taxon>Ascomycota</taxon>
        <taxon>Pezizomycotina</taxon>
        <taxon>Dothideomycetes</taxon>
        <taxon>Pleosporomycetidae</taxon>
        <taxon>Pleosporales</taxon>
        <taxon>Lophiotremataceae</taxon>
        <taxon>Lophiotrema</taxon>
    </lineage>
</organism>
<dbReference type="OrthoDB" id="3821607at2759"/>
<reference evidence="2" key="1">
    <citation type="journal article" date="2020" name="Stud. Mycol.">
        <title>101 Dothideomycetes genomes: a test case for predicting lifestyles and emergence of pathogens.</title>
        <authorList>
            <person name="Haridas S."/>
            <person name="Albert R."/>
            <person name="Binder M."/>
            <person name="Bloem J."/>
            <person name="Labutti K."/>
            <person name="Salamov A."/>
            <person name="Andreopoulos B."/>
            <person name="Baker S."/>
            <person name="Barry K."/>
            <person name="Bills G."/>
            <person name="Bluhm B."/>
            <person name="Cannon C."/>
            <person name="Castanera R."/>
            <person name="Culley D."/>
            <person name="Daum C."/>
            <person name="Ezra D."/>
            <person name="Gonzalez J."/>
            <person name="Henrissat B."/>
            <person name="Kuo A."/>
            <person name="Liang C."/>
            <person name="Lipzen A."/>
            <person name="Lutzoni F."/>
            <person name="Magnuson J."/>
            <person name="Mondo S."/>
            <person name="Nolan M."/>
            <person name="Ohm R."/>
            <person name="Pangilinan J."/>
            <person name="Park H.-J."/>
            <person name="Ramirez L."/>
            <person name="Alfaro M."/>
            <person name="Sun H."/>
            <person name="Tritt A."/>
            <person name="Yoshinaga Y."/>
            <person name="Zwiers L.-H."/>
            <person name="Turgeon B."/>
            <person name="Goodwin S."/>
            <person name="Spatafora J."/>
            <person name="Crous P."/>
            <person name="Grigoriev I."/>
        </authorList>
    </citation>
    <scope>NUCLEOTIDE SEQUENCE</scope>
    <source>
        <strain evidence="2">CBS 627.86</strain>
    </source>
</reference>